<dbReference type="InterPro" id="IPR014002">
    <property type="entry name" value="Agenet_dom_plant"/>
</dbReference>
<accession>A0A7N0T7A1</accession>
<dbReference type="InterPro" id="IPR008395">
    <property type="entry name" value="Agenet-like_dom"/>
</dbReference>
<organism evidence="2 3">
    <name type="scientific">Kalanchoe fedtschenkoi</name>
    <name type="common">Lavender scallops</name>
    <name type="synonym">South American air plant</name>
    <dbReference type="NCBI Taxonomy" id="63787"/>
    <lineage>
        <taxon>Eukaryota</taxon>
        <taxon>Viridiplantae</taxon>
        <taxon>Streptophyta</taxon>
        <taxon>Embryophyta</taxon>
        <taxon>Tracheophyta</taxon>
        <taxon>Spermatophyta</taxon>
        <taxon>Magnoliopsida</taxon>
        <taxon>eudicotyledons</taxon>
        <taxon>Gunneridae</taxon>
        <taxon>Pentapetalae</taxon>
        <taxon>Saxifragales</taxon>
        <taxon>Crassulaceae</taxon>
        <taxon>Kalanchoe</taxon>
    </lineage>
</organism>
<feature type="domain" description="Agenet" evidence="1">
    <location>
        <begin position="109"/>
        <end position="169"/>
    </location>
</feature>
<dbReference type="EnsemblPlants" id="Kaladp0024s0588.1.v1.1">
    <property type="protein sequence ID" value="Kaladp0024s0588.1.v1.1"/>
    <property type="gene ID" value="Kaladp0024s0588.v1.1"/>
</dbReference>
<evidence type="ECO:0000313" key="3">
    <source>
        <dbReference type="Proteomes" id="UP000594263"/>
    </source>
</evidence>
<dbReference type="OMA" id="FENGFRG"/>
<reference evidence="2" key="1">
    <citation type="submission" date="2021-01" db="UniProtKB">
        <authorList>
            <consortium name="EnsemblPlants"/>
        </authorList>
    </citation>
    <scope>IDENTIFICATION</scope>
</reference>
<evidence type="ECO:0000313" key="2">
    <source>
        <dbReference type="EnsemblPlants" id="Kaladp0024s0588.1.v1.1"/>
    </source>
</evidence>
<dbReference type="SMART" id="SM00743">
    <property type="entry name" value="Agenet"/>
    <property type="match status" value="2"/>
</dbReference>
<keyword evidence="3" id="KW-1185">Reference proteome</keyword>
<name>A0A7N0T7A1_KALFE</name>
<dbReference type="AlphaFoldDB" id="A0A7N0T7A1"/>
<protein>
    <recommendedName>
        <fullName evidence="1">Agenet domain-containing protein</fullName>
    </recommendedName>
</protein>
<proteinExistence type="predicted"/>
<dbReference type="Pfam" id="PF05641">
    <property type="entry name" value="Agenet"/>
    <property type="match status" value="2"/>
</dbReference>
<evidence type="ECO:0000259" key="1">
    <source>
        <dbReference type="SMART" id="SM00743"/>
    </source>
</evidence>
<dbReference type="PANTHER" id="PTHR36805">
    <property type="entry name" value="AGENET DOMAIN-CONTAINING PROTEIN"/>
    <property type="match status" value="1"/>
</dbReference>
<dbReference type="EnsemblPlants" id="Kaladp0024s0588.3.v1.1">
    <property type="protein sequence ID" value="Kaladp0024s0588.3.v1.1"/>
    <property type="gene ID" value="Kaladp0024s0588.v1.1"/>
</dbReference>
<dbReference type="Gramene" id="Kaladp0024s0588.3.v1.1">
    <property type="protein sequence ID" value="Kaladp0024s0588.3.v1.1"/>
    <property type="gene ID" value="Kaladp0024s0588.v1.1"/>
</dbReference>
<feature type="domain" description="Agenet" evidence="1">
    <location>
        <begin position="6"/>
        <end position="71"/>
    </location>
</feature>
<dbReference type="PANTHER" id="PTHR36805:SF7">
    <property type="entry name" value="AGENET DOMAIN-CONTAINING PROTEIN"/>
    <property type="match status" value="1"/>
</dbReference>
<sequence>MKHHNLPFEVGQMVEARSFLSGYRGSWFRCKVQEISSKKGFIGCILEYIDFPDESIKWTKLYQKPPISKSRMKGVNRELVVRPCYPPIYREDEFHDSRKILEAAVIVGNDWMVGDFVDWWSDDVYWCGEVIQVLGGDKAKIKLPDPPDGEGLTYEVHFKDLRPTLFWSPNQGWTVPINQVGGSCHYCARLIQPSVRGEKSTLEGKNDAQMSTYASVSSLASPSSLPPLHTSHCNPANPLQNQKLTKRHSVEACHEEHASVGLDNFATTSHSDSIANSVLRVTLGDMLKADRTEIKDEGSRKRIKTGGEINCNFKCLDAIEASALELEELACKIRWLKMVISHGSPMLNTQPSWKFVKNRATAVPKT</sequence>
<dbReference type="Proteomes" id="UP000594263">
    <property type="component" value="Unplaced"/>
</dbReference>
<dbReference type="Gramene" id="Kaladp0024s0588.1.v1.1">
    <property type="protein sequence ID" value="Kaladp0024s0588.1.v1.1"/>
    <property type="gene ID" value="Kaladp0024s0588.v1.1"/>
</dbReference>